<dbReference type="OMA" id="NAVCIPK"/>
<feature type="domain" description="Peptidase A1" evidence="11">
    <location>
        <begin position="61"/>
        <end position="418"/>
    </location>
</feature>
<dbReference type="GO" id="GO:0004190">
    <property type="term" value="F:aspartic-type endopeptidase activity"/>
    <property type="evidence" value="ECO:0007669"/>
    <property type="project" value="UniProtKB-KW"/>
</dbReference>
<dbReference type="EMBL" id="KE145372">
    <property type="protein sequence ID" value="EPE25154.1"/>
    <property type="molecule type" value="Genomic_DNA"/>
</dbReference>
<evidence type="ECO:0000256" key="3">
    <source>
        <dbReference type="ARBA" id="ARBA00022729"/>
    </source>
</evidence>
<evidence type="ECO:0000256" key="9">
    <source>
        <dbReference type="SAM" id="MobiDB-lite"/>
    </source>
</evidence>
<evidence type="ECO:0000256" key="8">
    <source>
        <dbReference type="RuleBase" id="RU000454"/>
    </source>
</evidence>
<dbReference type="InterPro" id="IPR033876">
    <property type="entry name" value="SAP-like"/>
</dbReference>
<feature type="active site" evidence="6">
    <location>
        <position position="291"/>
    </location>
</feature>
<feature type="signal peptide" evidence="10">
    <location>
        <begin position="1"/>
        <end position="21"/>
    </location>
</feature>
<proteinExistence type="inferred from homology"/>
<dbReference type="RefSeq" id="XP_008088069.1">
    <property type="nucleotide sequence ID" value="XM_008089878.1"/>
</dbReference>
<dbReference type="PRINTS" id="PR00792">
    <property type="entry name" value="PEPSIN"/>
</dbReference>
<dbReference type="PANTHER" id="PTHR47966">
    <property type="entry name" value="BETA-SITE APP-CLEAVING ENZYME, ISOFORM A-RELATED"/>
    <property type="match status" value="1"/>
</dbReference>
<dbReference type="InterPro" id="IPR001461">
    <property type="entry name" value="Aspartic_peptidase_A1"/>
</dbReference>
<reference evidence="12 13" key="1">
    <citation type="journal article" date="2013" name="BMC Genomics">
        <title>Genomics-driven discovery of the pneumocandin biosynthetic gene cluster in the fungus Glarea lozoyensis.</title>
        <authorList>
            <person name="Chen L."/>
            <person name="Yue Q."/>
            <person name="Zhang X."/>
            <person name="Xiang M."/>
            <person name="Wang C."/>
            <person name="Li S."/>
            <person name="Che Y."/>
            <person name="Ortiz-Lopez F.J."/>
            <person name="Bills G.F."/>
            <person name="Liu X."/>
            <person name="An Z."/>
        </authorList>
    </citation>
    <scope>NUCLEOTIDE SEQUENCE [LARGE SCALE GENOMIC DNA]</scope>
    <source>
        <strain evidence="13">ATCC 20868 / MF5171</strain>
    </source>
</reference>
<evidence type="ECO:0000256" key="1">
    <source>
        <dbReference type="ARBA" id="ARBA00007447"/>
    </source>
</evidence>
<feature type="region of interest" description="Disordered" evidence="9">
    <location>
        <begin position="457"/>
        <end position="487"/>
    </location>
</feature>
<evidence type="ECO:0000256" key="7">
    <source>
        <dbReference type="PIRSR" id="PIRSR601461-2"/>
    </source>
</evidence>
<dbReference type="KEGG" id="glz:GLAREA_11735"/>
<keyword evidence="2 8" id="KW-0645">Protease</keyword>
<dbReference type="InterPro" id="IPR021109">
    <property type="entry name" value="Peptidase_aspartic_dom_sf"/>
</dbReference>
<keyword evidence="4 8" id="KW-0064">Aspartyl protease</keyword>
<evidence type="ECO:0000313" key="12">
    <source>
        <dbReference type="EMBL" id="EPE25154.1"/>
    </source>
</evidence>
<feature type="chain" id="PRO_5004507471" evidence="10">
    <location>
        <begin position="22"/>
        <end position="521"/>
    </location>
</feature>
<evidence type="ECO:0000256" key="10">
    <source>
        <dbReference type="SAM" id="SignalP"/>
    </source>
</evidence>
<dbReference type="PROSITE" id="PS00141">
    <property type="entry name" value="ASP_PROTEASE"/>
    <property type="match status" value="1"/>
</dbReference>
<dbReference type="SUPFAM" id="SSF50630">
    <property type="entry name" value="Acid proteases"/>
    <property type="match status" value="1"/>
</dbReference>
<dbReference type="Proteomes" id="UP000016922">
    <property type="component" value="Unassembled WGS sequence"/>
</dbReference>
<evidence type="ECO:0000256" key="5">
    <source>
        <dbReference type="ARBA" id="ARBA00022801"/>
    </source>
</evidence>
<dbReference type="Pfam" id="PF00026">
    <property type="entry name" value="Asp"/>
    <property type="match status" value="1"/>
</dbReference>
<dbReference type="HOGENOM" id="CLU_013253_9_3_1"/>
<sequence>MQAPAACCLFWMMVLVGTTLAVLTLDIVRGPHYYEDIDARQIEGRATITSVLYNNVSRGSYYVEVDVGTPAQRQTLFLDTGSSDTWILDSRADLCVTPRLQQRRFGGCGTTFQPSKSSTFKVAVEDAFNITYLDRTGASGDYITDTFAISGATIPALQIGLASRSSIGSGLMGIGYSVNVASNSRGNELPPFRYPNVIDKMLSSGVIKRKAYSLYLNDLSASTGSIIFGGMDTTKYHGNLLQLPVVPSRYRNGTTVFAELSVVMTSVGITGQAGNVVNFTTTGFKESVLLDSGTTFSYLDRNLVRSIYDALNVIDDTDQTGLALIDCAILANSPKLTLDYGFGGPNGMILRVPIDEVVFNLRTLLNVTEDDLPYTGFQSTCGFGIYTSDEGDDSLLGDTFLRSAYVVYDLESNQIAIGQTNFNSTTSSVIEFLANATSIPEVSGVASSAEITQTSIGGLPGVGANPTATGSGRSSTSTGPAATSSGAAAGAVNIPPLDTTVFRVLGLSIALMVMGGGMFIL</sequence>
<keyword evidence="13" id="KW-1185">Reference proteome</keyword>
<keyword evidence="5 8" id="KW-0378">Hydrolase</keyword>
<dbReference type="Gene3D" id="2.40.70.10">
    <property type="entry name" value="Acid Proteases"/>
    <property type="match status" value="2"/>
</dbReference>
<feature type="disulfide bond" evidence="7">
    <location>
        <begin position="327"/>
        <end position="381"/>
    </location>
</feature>
<feature type="active site" evidence="6">
    <location>
        <position position="79"/>
    </location>
</feature>
<keyword evidence="7" id="KW-1015">Disulfide bond</keyword>
<dbReference type="PANTHER" id="PTHR47966:SF65">
    <property type="entry name" value="ASPARTIC-TYPE ENDOPEPTIDASE"/>
    <property type="match status" value="1"/>
</dbReference>
<dbReference type="CDD" id="cd05474">
    <property type="entry name" value="SAP_like"/>
    <property type="match status" value="1"/>
</dbReference>
<accession>S3CIT1</accession>
<keyword evidence="3 10" id="KW-0732">Signal</keyword>
<evidence type="ECO:0000256" key="6">
    <source>
        <dbReference type="PIRSR" id="PIRSR601461-1"/>
    </source>
</evidence>
<dbReference type="AlphaFoldDB" id="S3CIT1"/>
<evidence type="ECO:0000259" key="11">
    <source>
        <dbReference type="PROSITE" id="PS51767"/>
    </source>
</evidence>
<dbReference type="InterPro" id="IPR001969">
    <property type="entry name" value="Aspartic_peptidase_AS"/>
</dbReference>
<protein>
    <submittedName>
        <fullName evidence="12">Acid protease</fullName>
    </submittedName>
</protein>
<dbReference type="GO" id="GO:0006508">
    <property type="term" value="P:proteolysis"/>
    <property type="evidence" value="ECO:0007669"/>
    <property type="project" value="UniProtKB-KW"/>
</dbReference>
<dbReference type="OrthoDB" id="771136at2759"/>
<organism evidence="12 13">
    <name type="scientific">Glarea lozoyensis (strain ATCC 20868 / MF5171)</name>
    <dbReference type="NCBI Taxonomy" id="1116229"/>
    <lineage>
        <taxon>Eukaryota</taxon>
        <taxon>Fungi</taxon>
        <taxon>Dikarya</taxon>
        <taxon>Ascomycota</taxon>
        <taxon>Pezizomycotina</taxon>
        <taxon>Leotiomycetes</taxon>
        <taxon>Helotiales</taxon>
        <taxon>Helotiaceae</taxon>
        <taxon>Glarea</taxon>
    </lineage>
</organism>
<name>S3CIT1_GLAL2</name>
<dbReference type="PROSITE" id="PS51767">
    <property type="entry name" value="PEPTIDASE_A1"/>
    <property type="match status" value="1"/>
</dbReference>
<gene>
    <name evidence="12" type="ORF">GLAREA_11735</name>
</gene>
<evidence type="ECO:0000256" key="2">
    <source>
        <dbReference type="ARBA" id="ARBA00022670"/>
    </source>
</evidence>
<dbReference type="eggNOG" id="KOG1339">
    <property type="taxonomic scope" value="Eukaryota"/>
</dbReference>
<comment type="similarity">
    <text evidence="1 8">Belongs to the peptidase A1 family.</text>
</comment>
<evidence type="ECO:0000313" key="13">
    <source>
        <dbReference type="Proteomes" id="UP000016922"/>
    </source>
</evidence>
<evidence type="ECO:0000256" key="4">
    <source>
        <dbReference type="ARBA" id="ARBA00022750"/>
    </source>
</evidence>
<dbReference type="GeneID" id="19470776"/>
<dbReference type="MEROPS" id="A01.015"/>
<feature type="compositionally biased region" description="Low complexity" evidence="9">
    <location>
        <begin position="467"/>
        <end position="487"/>
    </location>
</feature>
<dbReference type="InterPro" id="IPR033121">
    <property type="entry name" value="PEPTIDASE_A1"/>
</dbReference>